<dbReference type="SUPFAM" id="SSF55874">
    <property type="entry name" value="ATPase domain of HSP90 chaperone/DNA topoisomerase II/histidine kinase"/>
    <property type="match status" value="1"/>
</dbReference>
<dbReference type="GO" id="GO:0042802">
    <property type="term" value="F:identical protein binding"/>
    <property type="evidence" value="ECO:0007669"/>
    <property type="project" value="TreeGrafter"/>
</dbReference>
<dbReference type="Proteomes" id="UP000602647">
    <property type="component" value="Unassembled WGS sequence"/>
</dbReference>
<dbReference type="InterPro" id="IPR036890">
    <property type="entry name" value="HATPase_C_sf"/>
</dbReference>
<dbReference type="Gene3D" id="3.30.565.10">
    <property type="entry name" value="Histidine kinase-like ATPase, C-terminal domain"/>
    <property type="match status" value="1"/>
</dbReference>
<dbReference type="RefSeq" id="WP_187302017.1">
    <property type="nucleotide sequence ID" value="NZ_JACRYT010000002.1"/>
</dbReference>
<reference evidence="2" key="1">
    <citation type="submission" date="2020-08" db="EMBL/GenBank/DDBJ databases">
        <title>Genome public.</title>
        <authorList>
            <person name="Liu C."/>
            <person name="Sun Q."/>
        </authorList>
    </citation>
    <scope>NUCLEOTIDE SEQUENCE</scope>
    <source>
        <strain evidence="2">BX12</strain>
    </source>
</reference>
<gene>
    <name evidence="2" type="ORF">H9L42_03250</name>
</gene>
<evidence type="ECO:0000259" key="1">
    <source>
        <dbReference type="Pfam" id="PF14501"/>
    </source>
</evidence>
<dbReference type="Pfam" id="PF14501">
    <property type="entry name" value="HATPase_c_5"/>
    <property type="match status" value="1"/>
</dbReference>
<dbReference type="EMBL" id="JACRYT010000002">
    <property type="protein sequence ID" value="MBC6678842.1"/>
    <property type="molecule type" value="Genomic_DNA"/>
</dbReference>
<dbReference type="PANTHER" id="PTHR40448:SF1">
    <property type="entry name" value="TWO-COMPONENT SENSOR HISTIDINE KINASE"/>
    <property type="match status" value="1"/>
</dbReference>
<dbReference type="GO" id="GO:0016301">
    <property type="term" value="F:kinase activity"/>
    <property type="evidence" value="ECO:0007669"/>
    <property type="project" value="UniProtKB-KW"/>
</dbReference>
<dbReference type="AlphaFoldDB" id="A0A923NKC4"/>
<keyword evidence="3" id="KW-1185">Reference proteome</keyword>
<dbReference type="PANTHER" id="PTHR40448">
    <property type="entry name" value="TWO-COMPONENT SENSOR HISTIDINE KINASE"/>
    <property type="match status" value="1"/>
</dbReference>
<comment type="caution">
    <text evidence="2">The sequence shown here is derived from an EMBL/GenBank/DDBJ whole genome shotgun (WGS) entry which is preliminary data.</text>
</comment>
<accession>A0A923NKC4</accession>
<protein>
    <submittedName>
        <fullName evidence="2">Sensor histidine kinase</fullName>
    </submittedName>
</protein>
<keyword evidence="2" id="KW-0418">Kinase</keyword>
<sequence length="245" mass="27570">MGIYTEFLGTLLFLSLFASAALAIALILYRKRIREKDFFLKKWESFGGYTEYTGSFFEEAVSVIGQIRRAIRVFHTNSDRTRLSQEETAFLADCDALLNNTFTGNETVDALLFTKKKRCSELGIHFTLEIQAIPDGELSELLITSLLGNLLDNAIEAAAASGHKAPRISVRSYIRKSVWIVKTENTKNIHLKPLESQMKTSKKEKKDHGIGLPILRQITNQYDGSLTFRDLEGSFEVQAMLVLPA</sequence>
<evidence type="ECO:0000313" key="2">
    <source>
        <dbReference type="EMBL" id="MBC6678842.1"/>
    </source>
</evidence>
<evidence type="ECO:0000313" key="3">
    <source>
        <dbReference type="Proteomes" id="UP000602647"/>
    </source>
</evidence>
<dbReference type="CDD" id="cd16935">
    <property type="entry name" value="HATPase_AgrC-ComD-like"/>
    <property type="match status" value="1"/>
</dbReference>
<organism evidence="2 3">
    <name type="scientific">Zhenpiania hominis</name>
    <dbReference type="NCBI Taxonomy" id="2763644"/>
    <lineage>
        <taxon>Bacteria</taxon>
        <taxon>Bacillati</taxon>
        <taxon>Bacillota</taxon>
        <taxon>Clostridia</taxon>
        <taxon>Peptostreptococcales</taxon>
        <taxon>Anaerovoracaceae</taxon>
        <taxon>Zhenpiania</taxon>
    </lineage>
</organism>
<name>A0A923NKC4_9FIRM</name>
<proteinExistence type="predicted"/>
<feature type="domain" description="Sensor histidine kinase NatK-like C-terminal" evidence="1">
    <location>
        <begin position="143"/>
        <end position="241"/>
    </location>
</feature>
<dbReference type="InterPro" id="IPR032834">
    <property type="entry name" value="NatK-like_C"/>
</dbReference>
<keyword evidence="2" id="KW-0808">Transferase</keyword>